<evidence type="ECO:0000313" key="4">
    <source>
        <dbReference type="Proteomes" id="UP000232188"/>
    </source>
</evidence>
<dbReference type="Proteomes" id="UP000232149">
    <property type="component" value="Unassembled WGS sequence"/>
</dbReference>
<dbReference type="Proteomes" id="UP000232188">
    <property type="component" value="Unassembled WGS sequence"/>
</dbReference>
<name>A0A2M9YMJ1_9LEPT</name>
<reference evidence="3 4" key="1">
    <citation type="submission" date="2017-07" db="EMBL/GenBank/DDBJ databases">
        <title>Leptospira spp. isolated from tropical soils.</title>
        <authorList>
            <person name="Thibeaux R."/>
            <person name="Iraola G."/>
            <person name="Ferres I."/>
            <person name="Bierque E."/>
            <person name="Girault D."/>
            <person name="Soupe-Gilbert M.-E."/>
            <person name="Picardeau M."/>
            <person name="Goarant C."/>
        </authorList>
    </citation>
    <scope>NUCLEOTIDE SEQUENCE [LARGE SCALE GENOMIC DNA]</scope>
    <source>
        <strain evidence="1 4">FH2-B-C1</strain>
        <strain evidence="2 3">FH2-B-D1</strain>
    </source>
</reference>
<keyword evidence="3" id="KW-1185">Reference proteome</keyword>
<organism evidence="1 4">
    <name type="scientific">Leptospira adleri</name>
    <dbReference type="NCBI Taxonomy" id="2023186"/>
    <lineage>
        <taxon>Bacteria</taxon>
        <taxon>Pseudomonadati</taxon>
        <taxon>Spirochaetota</taxon>
        <taxon>Spirochaetia</taxon>
        <taxon>Leptospirales</taxon>
        <taxon>Leptospiraceae</taxon>
        <taxon>Leptospira</taxon>
    </lineage>
</organism>
<proteinExistence type="predicted"/>
<gene>
    <name evidence="2" type="ORF">CH376_11620</name>
    <name evidence="1" type="ORF">CH380_13340</name>
</gene>
<evidence type="ECO:0000313" key="1">
    <source>
        <dbReference type="EMBL" id="PJZ52734.1"/>
    </source>
</evidence>
<sequence length="110" mass="13498">MLRLFKRIFKIKNSERIVCKKENLIRKNKDRRDLDRKILQMEFLGRDYKSFCALRRLNRDSDFDLDLFGFSDRRFLDSLFLTFFQKNKTEYTREHSIRETSSTELESSKI</sequence>
<dbReference type="EMBL" id="NPDU01000026">
    <property type="protein sequence ID" value="PJZ61754.1"/>
    <property type="molecule type" value="Genomic_DNA"/>
</dbReference>
<dbReference type="AlphaFoldDB" id="A0A2M9YMJ1"/>
<comment type="caution">
    <text evidence="1">The sequence shown here is derived from an EMBL/GenBank/DDBJ whole genome shotgun (WGS) entry which is preliminary data.</text>
</comment>
<protein>
    <submittedName>
        <fullName evidence="1">Uncharacterized protein</fullName>
    </submittedName>
</protein>
<evidence type="ECO:0000313" key="3">
    <source>
        <dbReference type="Proteomes" id="UP000232149"/>
    </source>
</evidence>
<accession>A0A2M9YMJ1</accession>
<dbReference type="EMBL" id="NPDV01000011">
    <property type="protein sequence ID" value="PJZ52734.1"/>
    <property type="molecule type" value="Genomic_DNA"/>
</dbReference>
<evidence type="ECO:0000313" key="2">
    <source>
        <dbReference type="EMBL" id="PJZ61754.1"/>
    </source>
</evidence>